<keyword evidence="2" id="KW-1185">Reference proteome</keyword>
<dbReference type="EMBL" id="LRGB01003767">
    <property type="protein sequence ID" value="KZS02685.1"/>
    <property type="molecule type" value="Genomic_DNA"/>
</dbReference>
<gene>
    <name evidence="1" type="ORF">APZ42_000180</name>
</gene>
<sequence>MKKRQQSGLQVAQVGGHKVLDNIPAVIDFQSMAEVPGNTSHNFHHTN</sequence>
<dbReference type="Proteomes" id="UP000076858">
    <property type="component" value="Unassembled WGS sequence"/>
</dbReference>
<proteinExistence type="predicted"/>
<dbReference type="AlphaFoldDB" id="A0A164JV43"/>
<reference evidence="1 2" key="1">
    <citation type="submission" date="2016-03" db="EMBL/GenBank/DDBJ databases">
        <title>EvidentialGene: Evidence-directed Construction of Genes on Genomes.</title>
        <authorList>
            <person name="Gilbert D.G."/>
            <person name="Choi J.-H."/>
            <person name="Mockaitis K."/>
            <person name="Colbourne J."/>
            <person name="Pfrender M."/>
        </authorList>
    </citation>
    <scope>NUCLEOTIDE SEQUENCE [LARGE SCALE GENOMIC DNA]</scope>
    <source>
        <strain evidence="1 2">Xinb3</strain>
        <tissue evidence="1">Complete organism</tissue>
    </source>
</reference>
<protein>
    <submittedName>
        <fullName evidence="1">Uncharacterized protein</fullName>
    </submittedName>
</protein>
<name>A0A164JV43_9CRUS</name>
<organism evidence="1 2">
    <name type="scientific">Daphnia magna</name>
    <dbReference type="NCBI Taxonomy" id="35525"/>
    <lineage>
        <taxon>Eukaryota</taxon>
        <taxon>Metazoa</taxon>
        <taxon>Ecdysozoa</taxon>
        <taxon>Arthropoda</taxon>
        <taxon>Crustacea</taxon>
        <taxon>Branchiopoda</taxon>
        <taxon>Diplostraca</taxon>
        <taxon>Cladocera</taxon>
        <taxon>Anomopoda</taxon>
        <taxon>Daphniidae</taxon>
        <taxon>Daphnia</taxon>
    </lineage>
</organism>
<evidence type="ECO:0000313" key="2">
    <source>
        <dbReference type="Proteomes" id="UP000076858"/>
    </source>
</evidence>
<accession>A0A164JV43</accession>
<comment type="caution">
    <text evidence="1">The sequence shown here is derived from an EMBL/GenBank/DDBJ whole genome shotgun (WGS) entry which is preliminary data.</text>
</comment>
<evidence type="ECO:0000313" key="1">
    <source>
        <dbReference type="EMBL" id="KZS02685.1"/>
    </source>
</evidence>